<dbReference type="EMBL" id="HBUE01032928">
    <property type="protein sequence ID" value="CAG6457509.1"/>
    <property type="molecule type" value="Transcribed_RNA"/>
</dbReference>
<dbReference type="AlphaFoldDB" id="A0A8D8AHY3"/>
<sequence length="169" mass="19232">MHSKFHLMPISSLPSLPKTQNQTLNLPKNKNQNKPCHPAHAKHLVAHIYCVSVCACSPLCLCLCVCVIAAHRLPRLLDHHQREPEHAGIAGSGRAERRDERNPGGPCHRPGHQIRGRRGRPERRRIVGQELCPGRADAGLRGQRRGPQQEVPFLWWFLGRSRRFRKLPF</sequence>
<proteinExistence type="predicted"/>
<organism evidence="2">
    <name type="scientific">Culex pipiens</name>
    <name type="common">House mosquito</name>
    <dbReference type="NCBI Taxonomy" id="7175"/>
    <lineage>
        <taxon>Eukaryota</taxon>
        <taxon>Metazoa</taxon>
        <taxon>Ecdysozoa</taxon>
        <taxon>Arthropoda</taxon>
        <taxon>Hexapoda</taxon>
        <taxon>Insecta</taxon>
        <taxon>Pterygota</taxon>
        <taxon>Neoptera</taxon>
        <taxon>Endopterygota</taxon>
        <taxon>Diptera</taxon>
        <taxon>Nematocera</taxon>
        <taxon>Culicoidea</taxon>
        <taxon>Culicidae</taxon>
        <taxon>Culicinae</taxon>
        <taxon>Culicini</taxon>
        <taxon>Culex</taxon>
        <taxon>Culex</taxon>
    </lineage>
</organism>
<feature type="region of interest" description="Disordered" evidence="1">
    <location>
        <begin position="11"/>
        <end position="31"/>
    </location>
</feature>
<evidence type="ECO:0000256" key="1">
    <source>
        <dbReference type="SAM" id="MobiDB-lite"/>
    </source>
</evidence>
<feature type="compositionally biased region" description="Low complexity" evidence="1">
    <location>
        <begin position="20"/>
        <end position="31"/>
    </location>
</feature>
<reference evidence="2" key="1">
    <citation type="submission" date="2021-05" db="EMBL/GenBank/DDBJ databases">
        <authorList>
            <person name="Alioto T."/>
            <person name="Alioto T."/>
            <person name="Gomez Garrido J."/>
        </authorList>
    </citation>
    <scope>NUCLEOTIDE SEQUENCE</scope>
</reference>
<protein>
    <submittedName>
        <fullName evidence="2">(northern house mosquito) hypothetical protein</fullName>
    </submittedName>
</protein>
<feature type="region of interest" description="Disordered" evidence="1">
    <location>
        <begin position="83"/>
        <end position="121"/>
    </location>
</feature>
<evidence type="ECO:0000313" key="2">
    <source>
        <dbReference type="EMBL" id="CAG6457509.1"/>
    </source>
</evidence>
<name>A0A8D8AHY3_CULPI</name>
<feature type="compositionally biased region" description="Basic residues" evidence="1">
    <location>
        <begin position="109"/>
        <end position="121"/>
    </location>
</feature>
<accession>A0A8D8AHY3</accession>